<name>A0A9P3FWR6_9APHY</name>
<gene>
    <name evidence="2" type="ORF">PsYK624_005890</name>
</gene>
<accession>A0A9P3FWR6</accession>
<dbReference type="Proteomes" id="UP000703269">
    <property type="component" value="Unassembled WGS sequence"/>
</dbReference>
<organism evidence="2 3">
    <name type="scientific">Phanerochaete sordida</name>
    <dbReference type="NCBI Taxonomy" id="48140"/>
    <lineage>
        <taxon>Eukaryota</taxon>
        <taxon>Fungi</taxon>
        <taxon>Dikarya</taxon>
        <taxon>Basidiomycota</taxon>
        <taxon>Agaricomycotina</taxon>
        <taxon>Agaricomycetes</taxon>
        <taxon>Polyporales</taxon>
        <taxon>Phanerochaetaceae</taxon>
        <taxon>Phanerochaete</taxon>
    </lineage>
</organism>
<evidence type="ECO:0000313" key="3">
    <source>
        <dbReference type="Proteomes" id="UP000703269"/>
    </source>
</evidence>
<sequence>MLYGCIADRVRRSQTMRSRACCDMSRHRTPGRFCSCKAANGSEADAGLAPMPHAGTGAPRAVSPWSPGARDTSFEGRKNGRGASVSARGVEDDVWADEDAPRNETAADENSSSNQIAMRSRVMIGERELPPPSPPRQAVRPPQAPRLPIPARESPEGPSASLSRNSAAREPCPTATAVEKPTSSRTGTPGLPRTLPAMRG</sequence>
<feature type="compositionally biased region" description="Polar residues" evidence="1">
    <location>
        <begin position="108"/>
        <end position="117"/>
    </location>
</feature>
<comment type="caution">
    <text evidence="2">The sequence shown here is derived from an EMBL/GenBank/DDBJ whole genome shotgun (WGS) entry which is preliminary data.</text>
</comment>
<reference evidence="2 3" key="1">
    <citation type="submission" date="2021-08" db="EMBL/GenBank/DDBJ databases">
        <title>Draft Genome Sequence of Phanerochaete sordida strain YK-624.</title>
        <authorList>
            <person name="Mori T."/>
            <person name="Dohra H."/>
            <person name="Suzuki T."/>
            <person name="Kawagishi H."/>
            <person name="Hirai H."/>
        </authorList>
    </citation>
    <scope>NUCLEOTIDE SEQUENCE [LARGE SCALE GENOMIC DNA]</scope>
    <source>
        <strain evidence="2 3">YK-624</strain>
    </source>
</reference>
<evidence type="ECO:0000256" key="1">
    <source>
        <dbReference type="SAM" id="MobiDB-lite"/>
    </source>
</evidence>
<proteinExistence type="predicted"/>
<evidence type="ECO:0000313" key="2">
    <source>
        <dbReference type="EMBL" id="GJE84513.1"/>
    </source>
</evidence>
<feature type="region of interest" description="Disordered" evidence="1">
    <location>
        <begin position="47"/>
        <end position="200"/>
    </location>
</feature>
<protein>
    <submittedName>
        <fullName evidence="2">Uncharacterized protein</fullName>
    </submittedName>
</protein>
<keyword evidence="3" id="KW-1185">Reference proteome</keyword>
<dbReference type="EMBL" id="BPQB01000001">
    <property type="protein sequence ID" value="GJE84513.1"/>
    <property type="molecule type" value="Genomic_DNA"/>
</dbReference>
<dbReference type="AlphaFoldDB" id="A0A9P3FWR6"/>